<feature type="region of interest" description="Disordered" evidence="2">
    <location>
        <begin position="1"/>
        <end position="144"/>
    </location>
</feature>
<feature type="compositionally biased region" description="Gly residues" evidence="2">
    <location>
        <begin position="85"/>
        <end position="97"/>
    </location>
</feature>
<proteinExistence type="predicted"/>
<reference evidence="4" key="1">
    <citation type="journal article" date="2013" name="Nature">
        <title>Pan genome of the phytoplankton Emiliania underpins its global distribution.</title>
        <authorList>
            <person name="Read B.A."/>
            <person name="Kegel J."/>
            <person name="Klute M.J."/>
            <person name="Kuo A."/>
            <person name="Lefebvre S.C."/>
            <person name="Maumus F."/>
            <person name="Mayer C."/>
            <person name="Miller J."/>
            <person name="Monier A."/>
            <person name="Salamov A."/>
            <person name="Young J."/>
            <person name="Aguilar M."/>
            <person name="Claverie J.M."/>
            <person name="Frickenhaus S."/>
            <person name="Gonzalez K."/>
            <person name="Herman E.K."/>
            <person name="Lin Y.C."/>
            <person name="Napier J."/>
            <person name="Ogata H."/>
            <person name="Sarno A.F."/>
            <person name="Shmutz J."/>
            <person name="Schroeder D."/>
            <person name="de Vargas C."/>
            <person name="Verret F."/>
            <person name="von Dassow P."/>
            <person name="Valentin K."/>
            <person name="Van de Peer Y."/>
            <person name="Wheeler G."/>
            <person name="Dacks J.B."/>
            <person name="Delwiche C.F."/>
            <person name="Dyhrman S.T."/>
            <person name="Glockner G."/>
            <person name="John U."/>
            <person name="Richards T."/>
            <person name="Worden A.Z."/>
            <person name="Zhang X."/>
            <person name="Grigoriev I.V."/>
            <person name="Allen A.E."/>
            <person name="Bidle K."/>
            <person name="Borodovsky M."/>
            <person name="Bowler C."/>
            <person name="Brownlee C."/>
            <person name="Cock J.M."/>
            <person name="Elias M."/>
            <person name="Gladyshev V.N."/>
            <person name="Groth M."/>
            <person name="Guda C."/>
            <person name="Hadaegh A."/>
            <person name="Iglesias-Rodriguez M.D."/>
            <person name="Jenkins J."/>
            <person name="Jones B.M."/>
            <person name="Lawson T."/>
            <person name="Leese F."/>
            <person name="Lindquist E."/>
            <person name="Lobanov A."/>
            <person name="Lomsadze A."/>
            <person name="Malik S.B."/>
            <person name="Marsh M.E."/>
            <person name="Mackinder L."/>
            <person name="Mock T."/>
            <person name="Mueller-Roeber B."/>
            <person name="Pagarete A."/>
            <person name="Parker M."/>
            <person name="Probert I."/>
            <person name="Quesneville H."/>
            <person name="Raines C."/>
            <person name="Rensing S.A."/>
            <person name="Riano-Pachon D.M."/>
            <person name="Richier S."/>
            <person name="Rokitta S."/>
            <person name="Shiraiwa Y."/>
            <person name="Soanes D.M."/>
            <person name="van der Giezen M."/>
            <person name="Wahlund T.M."/>
            <person name="Williams B."/>
            <person name="Wilson W."/>
            <person name="Wolfe G."/>
            <person name="Wurch L.L."/>
        </authorList>
    </citation>
    <scope>NUCLEOTIDE SEQUENCE</scope>
</reference>
<feature type="compositionally biased region" description="Basic and acidic residues" evidence="2">
    <location>
        <begin position="339"/>
        <end position="349"/>
    </location>
</feature>
<feature type="compositionally biased region" description="Basic and acidic residues" evidence="2">
    <location>
        <begin position="8"/>
        <end position="20"/>
    </location>
</feature>
<dbReference type="RefSeq" id="XP_005775173.1">
    <property type="nucleotide sequence ID" value="XM_005775116.1"/>
</dbReference>
<dbReference type="PaxDb" id="2903-EOD22744"/>
<protein>
    <submittedName>
        <fullName evidence="3">Uncharacterized protein</fullName>
    </submittedName>
</protein>
<organism evidence="3 4">
    <name type="scientific">Emiliania huxleyi (strain CCMP1516)</name>
    <dbReference type="NCBI Taxonomy" id="280463"/>
    <lineage>
        <taxon>Eukaryota</taxon>
        <taxon>Haptista</taxon>
        <taxon>Haptophyta</taxon>
        <taxon>Prymnesiophyceae</taxon>
        <taxon>Isochrysidales</taxon>
        <taxon>Noelaerhabdaceae</taxon>
        <taxon>Emiliania</taxon>
    </lineage>
</organism>
<keyword evidence="4" id="KW-1185">Reference proteome</keyword>
<feature type="compositionally biased region" description="Basic and acidic residues" evidence="2">
    <location>
        <begin position="99"/>
        <end position="108"/>
    </location>
</feature>
<feature type="compositionally biased region" description="Basic and acidic residues" evidence="2">
    <location>
        <begin position="53"/>
        <end position="64"/>
    </location>
</feature>
<evidence type="ECO:0000256" key="1">
    <source>
        <dbReference type="SAM" id="Coils"/>
    </source>
</evidence>
<dbReference type="GeneID" id="17268291"/>
<feature type="compositionally biased region" description="Gly residues" evidence="2">
    <location>
        <begin position="126"/>
        <end position="140"/>
    </location>
</feature>
<evidence type="ECO:0000256" key="2">
    <source>
        <dbReference type="SAM" id="MobiDB-lite"/>
    </source>
</evidence>
<dbReference type="HOGENOM" id="CLU_321961_0_0_1"/>
<dbReference type="Gene3D" id="1.10.1200.10">
    <property type="entry name" value="ACP-like"/>
    <property type="match status" value="1"/>
</dbReference>
<accession>A0A0D3JGV9</accession>
<feature type="region of interest" description="Disordered" evidence="2">
    <location>
        <begin position="286"/>
        <end position="360"/>
    </location>
</feature>
<feature type="region of interest" description="Disordered" evidence="2">
    <location>
        <begin position="879"/>
        <end position="900"/>
    </location>
</feature>
<feature type="region of interest" description="Disordered" evidence="2">
    <location>
        <begin position="518"/>
        <end position="561"/>
    </location>
</feature>
<feature type="compositionally biased region" description="Low complexity" evidence="2">
    <location>
        <begin position="310"/>
        <end position="322"/>
    </location>
</feature>
<name>A0A0D3JGV9_EMIH1</name>
<dbReference type="InterPro" id="IPR036736">
    <property type="entry name" value="ACP-like_sf"/>
</dbReference>
<dbReference type="EnsemblProtists" id="EOD22744">
    <property type="protein sequence ID" value="EOD22744"/>
    <property type="gene ID" value="EMIHUDRAFT_461135"/>
</dbReference>
<keyword evidence="1" id="KW-0175">Coiled coil</keyword>
<dbReference type="KEGG" id="ehx:EMIHUDRAFT_461135"/>
<evidence type="ECO:0000313" key="4">
    <source>
        <dbReference type="Proteomes" id="UP000013827"/>
    </source>
</evidence>
<evidence type="ECO:0000313" key="3">
    <source>
        <dbReference type="EnsemblProtists" id="EOD22744"/>
    </source>
</evidence>
<feature type="compositionally biased region" description="Acidic residues" evidence="2">
    <location>
        <begin position="116"/>
        <end position="125"/>
    </location>
</feature>
<reference evidence="3" key="2">
    <citation type="submission" date="2024-10" db="UniProtKB">
        <authorList>
            <consortium name="EnsemblProtists"/>
        </authorList>
    </citation>
    <scope>IDENTIFICATION</scope>
</reference>
<feature type="coiled-coil region" evidence="1">
    <location>
        <begin position="469"/>
        <end position="496"/>
    </location>
</feature>
<sequence length="900" mass="95107">MGKSAPKRASDADQDERPAEAKAGSGQEPPPSGAGGGTDGAPAAPPAPVDSAEELRVLRKRLEQLEAQAARPVAQPDGGDPPPGGGGGGGDGGGAGGKAAKDRERVRPDPPTPPDSDADSSEDDVGGGGHRGPPRLGGGVGRDDAVGELFGGHVLACDYDSDNPFERKRGLQQRTSHYSPAAAGDTVHAELHRKLGAANQREVCTLLPSLSYMYDLCAHLERLEDAIGDERDDPGDSRRALRLVHEQVRAARLQAGSILAFGQERLDELESVGKGPLEAAEFDPLYGNERPAQHPFPFIGGQGRERMARSEQQAAPSSSAEQHTSSPSREPQESGDASEDTRPVPKSIHEYGPSQVFSPVGPVSQNAEKIQQAVRMLQTRYISLWQLGLMSAAMQLFLFMMAPEQAIDGAHTVVSRIANNVQYWAPCLLATFAIMTLKRNRTVTMIDQLFQQIAVREQTERLQFDRQIRSATEKERRRYQREIDVLNANLNAKQMQLVAERAQAGVYRDLFEQSRQAALGGSHGGVPPAAPPHPQFASPLTGPPRPAPAAPAGASEPRSVLARAQSQLETYFGSPDEAASLFCKLRPASATASPTAKAAEPPAGSAASKPAGEFALPPAPPTASAAAAPAAAPSSAPAAGGEAASLGRVLGAVAALEAETRAAAAARREEREEGERLRAAWLAREASLAEEHRRRAAEATARADKAEAALRALAALLAEGGGDRAERVGEGAVDKGAVEREQSAAPAGEAAMADAAVKAAQQRPPARPPSCERLLERRASGRTVAFGDEEARAVVLEVLAEKTGFLSDAIELEMELEADLLLASHGEFARHELVAELQRRLALEVQDTRRLTGAKRVRELVDAMTAELAWRSLPPSPHGSLKNVRDALPGQARDTSPLVG</sequence>
<feature type="coiled-coil region" evidence="1">
    <location>
        <begin position="653"/>
        <end position="716"/>
    </location>
</feature>
<dbReference type="AlphaFoldDB" id="A0A0D3JGV9"/>
<feature type="region of interest" description="Disordered" evidence="2">
    <location>
        <begin position="592"/>
        <end position="641"/>
    </location>
</feature>
<dbReference type="Proteomes" id="UP000013827">
    <property type="component" value="Unassembled WGS sequence"/>
</dbReference>